<gene>
    <name evidence="1" type="ORF">MIND_01275000</name>
</gene>
<protein>
    <submittedName>
        <fullName evidence="1">Uncharacterized protein</fullName>
    </submittedName>
</protein>
<accession>A0A8H6VX15</accession>
<proteinExistence type="predicted"/>
<dbReference type="RefSeq" id="XP_037214431.1">
    <property type="nucleotide sequence ID" value="XM_037369225.1"/>
</dbReference>
<keyword evidence="2" id="KW-1185">Reference proteome</keyword>
<dbReference type="OrthoDB" id="2745898at2759"/>
<dbReference type="GeneID" id="59351741"/>
<evidence type="ECO:0000313" key="2">
    <source>
        <dbReference type="Proteomes" id="UP000636479"/>
    </source>
</evidence>
<name>A0A8H6VX15_9AGAR</name>
<reference evidence="1" key="1">
    <citation type="submission" date="2020-05" db="EMBL/GenBank/DDBJ databases">
        <title>Mycena genomes resolve the evolution of fungal bioluminescence.</title>
        <authorList>
            <person name="Tsai I.J."/>
        </authorList>
    </citation>
    <scope>NUCLEOTIDE SEQUENCE</scope>
    <source>
        <strain evidence="1">171206Taipei</strain>
    </source>
</reference>
<dbReference type="EMBL" id="JACAZF010000013">
    <property type="protein sequence ID" value="KAF7291309.1"/>
    <property type="molecule type" value="Genomic_DNA"/>
</dbReference>
<dbReference type="Proteomes" id="UP000636479">
    <property type="component" value="Unassembled WGS sequence"/>
</dbReference>
<sequence length="411" mass="44753">MSTTLPIELIDAVLDNMHDIPSMKALSLAAWSFVGPCQRRFMHTVGLSDANVLPVLSLVRESPHVVKSVRRLHICPQQRVLVLPAKLEAMVTLLNLLPPLDGCVIDGKSWGGGCFLWTDVPEEVASAIGALLSKSPGAVLHLHNISAWTLPSMPWLFQVRFLSFRSTTSDPVRLSGVNATAHHGAQAANSLLRHLFLCPSSGSVAQSMTESPAFTHIYQRLEHISCYLGSHTLRLIVLTTRTLRTLHLSMDNSLRGANLTASLPEFPVLQRLTIEPLTGQSADLGGVDVISRILNPKISPVLAECRVIWARVQAGTDSETAAGPTIVTASPSWHTRFVRITAALALHPATPQVTWVLQPALDVQVDADVFAERLRLDSSELDGNGRLGFEYKNLPSVPHMFTGWPQVSLNS</sequence>
<evidence type="ECO:0000313" key="1">
    <source>
        <dbReference type="EMBL" id="KAF7291309.1"/>
    </source>
</evidence>
<organism evidence="1 2">
    <name type="scientific">Mycena indigotica</name>
    <dbReference type="NCBI Taxonomy" id="2126181"/>
    <lineage>
        <taxon>Eukaryota</taxon>
        <taxon>Fungi</taxon>
        <taxon>Dikarya</taxon>
        <taxon>Basidiomycota</taxon>
        <taxon>Agaricomycotina</taxon>
        <taxon>Agaricomycetes</taxon>
        <taxon>Agaricomycetidae</taxon>
        <taxon>Agaricales</taxon>
        <taxon>Marasmiineae</taxon>
        <taxon>Mycenaceae</taxon>
        <taxon>Mycena</taxon>
    </lineage>
</organism>
<comment type="caution">
    <text evidence="1">The sequence shown here is derived from an EMBL/GenBank/DDBJ whole genome shotgun (WGS) entry which is preliminary data.</text>
</comment>
<dbReference type="AlphaFoldDB" id="A0A8H6VX15"/>